<feature type="region of interest" description="Disordered" evidence="1">
    <location>
        <begin position="53"/>
        <end position="111"/>
    </location>
</feature>
<accession>A0YCS7</accession>
<dbReference type="Proteomes" id="UP000004931">
    <property type="component" value="Unassembled WGS sequence"/>
</dbReference>
<feature type="signal peptide" evidence="2">
    <location>
        <begin position="1"/>
        <end position="28"/>
    </location>
</feature>
<dbReference type="AlphaFoldDB" id="A0YCS7"/>
<gene>
    <name evidence="3" type="ORF">GP2143_08599</name>
</gene>
<dbReference type="EMBL" id="AAVT01000003">
    <property type="protein sequence ID" value="EAW31596.1"/>
    <property type="molecule type" value="Genomic_DNA"/>
</dbReference>
<keyword evidence="4" id="KW-1185">Reference proteome</keyword>
<name>A0YCS7_9GAMM</name>
<dbReference type="OrthoDB" id="5741829at2"/>
<dbReference type="eggNOG" id="COG3767">
    <property type="taxonomic scope" value="Bacteria"/>
</dbReference>
<keyword evidence="2" id="KW-0732">Signal</keyword>
<dbReference type="STRING" id="247633.GP2143_08599"/>
<sequence>MSMSKTNKLATALGAAFLATSIAPLASADVNPFSATQLNGGYDLANYAHHGETEGKGAEGKCGEGKCGADKKAAEGKCGGDKKAEAEGKCGGDKKAATEGKCGEGKCGGDK</sequence>
<evidence type="ECO:0000313" key="4">
    <source>
        <dbReference type="Proteomes" id="UP000004931"/>
    </source>
</evidence>
<evidence type="ECO:0000256" key="1">
    <source>
        <dbReference type="SAM" id="MobiDB-lite"/>
    </source>
</evidence>
<evidence type="ECO:0000256" key="2">
    <source>
        <dbReference type="SAM" id="SignalP"/>
    </source>
</evidence>
<reference evidence="3 4" key="1">
    <citation type="journal article" date="2010" name="J. Bacteriol.">
        <title>Genome sequence of the oligotrophic marine Gammaproteobacterium HTCC2143, isolated from the Oregon Coast.</title>
        <authorList>
            <person name="Oh H.M."/>
            <person name="Kang I."/>
            <person name="Ferriera S."/>
            <person name="Giovannoni S.J."/>
            <person name="Cho J.C."/>
        </authorList>
    </citation>
    <scope>NUCLEOTIDE SEQUENCE [LARGE SCALE GENOMIC DNA]</scope>
    <source>
        <strain evidence="3 4">HTCC2143</strain>
    </source>
</reference>
<comment type="caution">
    <text evidence="3">The sequence shown here is derived from an EMBL/GenBank/DDBJ whole genome shotgun (WGS) entry which is preliminary data.</text>
</comment>
<evidence type="ECO:0008006" key="5">
    <source>
        <dbReference type="Google" id="ProtNLM"/>
    </source>
</evidence>
<organism evidence="3 4">
    <name type="scientific">marine gamma proteobacterium HTCC2143</name>
    <dbReference type="NCBI Taxonomy" id="247633"/>
    <lineage>
        <taxon>Bacteria</taxon>
        <taxon>Pseudomonadati</taxon>
        <taxon>Pseudomonadota</taxon>
        <taxon>Gammaproteobacteria</taxon>
        <taxon>Cellvibrionales</taxon>
        <taxon>Spongiibacteraceae</taxon>
        <taxon>BD1-7 clade</taxon>
    </lineage>
</organism>
<protein>
    <recommendedName>
        <fullName evidence="5">Low-complexity protein</fullName>
    </recommendedName>
</protein>
<feature type="chain" id="PRO_5002631393" description="Low-complexity protein" evidence="2">
    <location>
        <begin position="29"/>
        <end position="111"/>
    </location>
</feature>
<evidence type="ECO:0000313" key="3">
    <source>
        <dbReference type="EMBL" id="EAW31596.1"/>
    </source>
</evidence>
<proteinExistence type="predicted"/>